<dbReference type="InParanoid" id="T0RGL5"/>
<accession>T0RGL5</accession>
<sequence>MASLLRRWIRDALCAHGYACAEPLIEDTAHGMFPLEAFAHVDDDSASPLVLRGLLLGERYLLHVLCGGETWRVDFALASYIPTRSALYAQYAEYVRWRVEKSILQRHASTAQALLGSLPEHLIDGIVGFLAAPDAARAAATCRVMHKSTAKPGVWAALLLHDFQVWHEGDDAKAVYIRRSRVLARMRSMHLTDFFGRPNDIWQSDDARPSLRVPRFPYYLPPPCPEAPAPLRHPFHFIDDDDDEDRHLLGLPRPWAPRRSWHGV</sequence>
<dbReference type="Gene3D" id="1.20.1280.50">
    <property type="match status" value="1"/>
</dbReference>
<organism evidence="1 2">
    <name type="scientific">Saprolegnia diclina (strain VS20)</name>
    <dbReference type="NCBI Taxonomy" id="1156394"/>
    <lineage>
        <taxon>Eukaryota</taxon>
        <taxon>Sar</taxon>
        <taxon>Stramenopiles</taxon>
        <taxon>Oomycota</taxon>
        <taxon>Saprolegniomycetes</taxon>
        <taxon>Saprolegniales</taxon>
        <taxon>Saprolegniaceae</taxon>
        <taxon>Saprolegnia</taxon>
    </lineage>
</organism>
<dbReference type="RefSeq" id="XP_008617674.1">
    <property type="nucleotide sequence ID" value="XM_008619452.1"/>
</dbReference>
<dbReference type="GeneID" id="19954096"/>
<dbReference type="Proteomes" id="UP000030762">
    <property type="component" value="Unassembled WGS sequence"/>
</dbReference>
<keyword evidence="2" id="KW-1185">Reference proteome</keyword>
<evidence type="ECO:0000313" key="2">
    <source>
        <dbReference type="Proteomes" id="UP000030762"/>
    </source>
</evidence>
<dbReference type="SUPFAM" id="SSF81383">
    <property type="entry name" value="F-box domain"/>
    <property type="match status" value="1"/>
</dbReference>
<dbReference type="VEuPathDB" id="FungiDB:SDRG_13369"/>
<reference evidence="1 2" key="1">
    <citation type="submission" date="2012-04" db="EMBL/GenBank/DDBJ databases">
        <title>The Genome Sequence of Saprolegnia declina VS20.</title>
        <authorList>
            <consortium name="The Broad Institute Genome Sequencing Platform"/>
            <person name="Russ C."/>
            <person name="Nusbaum C."/>
            <person name="Tyler B."/>
            <person name="van West P."/>
            <person name="Dieguez-Uribeondo J."/>
            <person name="de Bruijn I."/>
            <person name="Tripathy S."/>
            <person name="Jiang R."/>
            <person name="Young S.K."/>
            <person name="Zeng Q."/>
            <person name="Gargeya S."/>
            <person name="Fitzgerald M."/>
            <person name="Haas B."/>
            <person name="Abouelleil A."/>
            <person name="Alvarado L."/>
            <person name="Arachchi H.M."/>
            <person name="Berlin A."/>
            <person name="Chapman S.B."/>
            <person name="Goldberg J."/>
            <person name="Griggs A."/>
            <person name="Gujja S."/>
            <person name="Hansen M."/>
            <person name="Howarth C."/>
            <person name="Imamovic A."/>
            <person name="Larimer J."/>
            <person name="McCowen C."/>
            <person name="Montmayeur A."/>
            <person name="Murphy C."/>
            <person name="Neiman D."/>
            <person name="Pearson M."/>
            <person name="Priest M."/>
            <person name="Roberts A."/>
            <person name="Saif S."/>
            <person name="Shea T."/>
            <person name="Sisk P."/>
            <person name="Sykes S."/>
            <person name="Wortman J."/>
            <person name="Nusbaum C."/>
            <person name="Birren B."/>
        </authorList>
    </citation>
    <scope>NUCLEOTIDE SEQUENCE [LARGE SCALE GENOMIC DNA]</scope>
    <source>
        <strain evidence="1 2">VS20</strain>
    </source>
</reference>
<dbReference type="OrthoDB" id="722566at2759"/>
<name>T0RGL5_SAPDV</name>
<dbReference type="EMBL" id="JH767190">
    <property type="protein sequence ID" value="EQC28857.1"/>
    <property type="molecule type" value="Genomic_DNA"/>
</dbReference>
<protein>
    <recommendedName>
        <fullName evidence="3">F-box domain-containing protein</fullName>
    </recommendedName>
</protein>
<evidence type="ECO:0008006" key="3">
    <source>
        <dbReference type="Google" id="ProtNLM"/>
    </source>
</evidence>
<dbReference type="InterPro" id="IPR036047">
    <property type="entry name" value="F-box-like_dom_sf"/>
</dbReference>
<dbReference type="OMA" id="QDSSELW"/>
<evidence type="ECO:0000313" key="1">
    <source>
        <dbReference type="EMBL" id="EQC28857.1"/>
    </source>
</evidence>
<gene>
    <name evidence="1" type="ORF">SDRG_13369</name>
</gene>
<proteinExistence type="predicted"/>
<dbReference type="AlphaFoldDB" id="T0RGL5"/>